<evidence type="ECO:0000313" key="2">
    <source>
        <dbReference type="Proteomes" id="UP000633365"/>
    </source>
</evidence>
<dbReference type="Proteomes" id="UP000633365">
    <property type="component" value="Unassembled WGS sequence"/>
</dbReference>
<dbReference type="EMBL" id="JAEQMG010000145">
    <property type="protein sequence ID" value="MBK6089691.1"/>
    <property type="molecule type" value="Genomic_DNA"/>
</dbReference>
<evidence type="ECO:0000313" key="1">
    <source>
        <dbReference type="EMBL" id="MBK6089691.1"/>
    </source>
</evidence>
<dbReference type="InterPro" id="IPR009702">
    <property type="entry name" value="DUF1284"/>
</dbReference>
<proteinExistence type="predicted"/>
<keyword evidence="2" id="KW-1185">Reference proteome</keyword>
<reference evidence="1" key="1">
    <citation type="submission" date="2021-01" db="EMBL/GenBank/DDBJ databases">
        <title>Genome public.</title>
        <authorList>
            <person name="Liu C."/>
            <person name="Sun Q."/>
        </authorList>
    </citation>
    <scope>NUCLEOTIDE SEQUENCE</scope>
    <source>
        <strain evidence="1">M6</strain>
    </source>
</reference>
<gene>
    <name evidence="1" type="ORF">JKK62_13755</name>
</gene>
<sequence>MNDVITMLQHDDPTVTLTGGCDCICEACPNNAGVICAKDYKVRAIDDRVMNVLGCHIGDELLWSKLYEQANEMIVKSGRLKDFCRKCQWLYICEKKV</sequence>
<dbReference type="AlphaFoldDB" id="A0A934WTN6"/>
<name>A0A934WTN6_9FIRM</name>
<protein>
    <submittedName>
        <fullName evidence="1">DUF1284 domain-containing protein</fullName>
    </submittedName>
</protein>
<accession>A0A934WTN6</accession>
<comment type="caution">
    <text evidence="1">The sequence shown here is derived from an EMBL/GenBank/DDBJ whole genome shotgun (WGS) entry which is preliminary data.</text>
</comment>
<organism evidence="1 2">
    <name type="scientific">Ruminococcus difficilis</name>
    <dbReference type="NCBI Taxonomy" id="2763069"/>
    <lineage>
        <taxon>Bacteria</taxon>
        <taxon>Bacillati</taxon>
        <taxon>Bacillota</taxon>
        <taxon>Clostridia</taxon>
        <taxon>Eubacteriales</taxon>
        <taxon>Oscillospiraceae</taxon>
        <taxon>Ruminococcus</taxon>
    </lineage>
</organism>
<dbReference type="Pfam" id="PF06935">
    <property type="entry name" value="DUF1284"/>
    <property type="match status" value="1"/>
</dbReference>